<reference evidence="15 17" key="2">
    <citation type="journal article" date="2013" name="Nature">
        <title>Insights into bilaterian evolution from three spiralian genomes.</title>
        <authorList>
            <person name="Simakov O."/>
            <person name="Marletaz F."/>
            <person name="Cho S.J."/>
            <person name="Edsinger-Gonzales E."/>
            <person name="Havlak P."/>
            <person name="Hellsten U."/>
            <person name="Kuo D.H."/>
            <person name="Larsson T."/>
            <person name="Lv J."/>
            <person name="Arendt D."/>
            <person name="Savage R."/>
            <person name="Osoegawa K."/>
            <person name="de Jong P."/>
            <person name="Grimwood J."/>
            <person name="Chapman J.A."/>
            <person name="Shapiro H."/>
            <person name="Aerts A."/>
            <person name="Otillar R.P."/>
            <person name="Terry A.Y."/>
            <person name="Boore J.L."/>
            <person name="Grigoriev I.V."/>
            <person name="Lindberg D.R."/>
            <person name="Seaver E.C."/>
            <person name="Weisblat D.A."/>
            <person name="Putnam N.H."/>
            <person name="Rokhsar D.S."/>
        </authorList>
    </citation>
    <scope>NUCLEOTIDE SEQUENCE</scope>
</reference>
<keyword evidence="8" id="KW-0804">Transcription</keyword>
<name>T1F3V9_HELRO</name>
<dbReference type="OrthoDB" id="1746530at2759"/>
<dbReference type="GO" id="GO:0005666">
    <property type="term" value="C:RNA polymerase III complex"/>
    <property type="evidence" value="ECO:0000318"/>
    <property type="project" value="GO_Central"/>
</dbReference>
<dbReference type="GO" id="GO:0005886">
    <property type="term" value="C:plasma membrane"/>
    <property type="evidence" value="ECO:0007669"/>
    <property type="project" value="UniProtKB-SubCell"/>
</dbReference>
<evidence type="ECO:0000256" key="1">
    <source>
        <dbReference type="ARBA" id="ARBA00004123"/>
    </source>
</evidence>
<dbReference type="Pfam" id="PF03874">
    <property type="entry name" value="RNA_pol_Rpb4"/>
    <property type="match status" value="1"/>
</dbReference>
<dbReference type="STRING" id="6412.T1F3V9"/>
<organism evidence="16 17">
    <name type="scientific">Helobdella robusta</name>
    <name type="common">Californian leech</name>
    <dbReference type="NCBI Taxonomy" id="6412"/>
    <lineage>
        <taxon>Eukaryota</taxon>
        <taxon>Metazoa</taxon>
        <taxon>Spiralia</taxon>
        <taxon>Lophotrochozoa</taxon>
        <taxon>Annelida</taxon>
        <taxon>Clitellata</taxon>
        <taxon>Hirudinea</taxon>
        <taxon>Rhynchobdellida</taxon>
        <taxon>Glossiphoniidae</taxon>
        <taxon>Helobdella</taxon>
    </lineage>
</organism>
<dbReference type="InterPro" id="IPR038324">
    <property type="entry name" value="Rpb4/RPC9_sf"/>
</dbReference>
<accession>T1F3V9</accession>
<comment type="subcellular location">
    <subcellularLocation>
        <location evidence="2">Cell membrane</location>
        <topology evidence="2">Peripheral membrane protein</topology>
        <orientation evidence="2">Cytoplasmic side</orientation>
    </subcellularLocation>
    <subcellularLocation>
        <location evidence="1">Nucleus</location>
    </subcellularLocation>
</comment>
<evidence type="ECO:0000259" key="14">
    <source>
        <dbReference type="SMART" id="SM00657"/>
    </source>
</evidence>
<dbReference type="InterPro" id="IPR006590">
    <property type="entry name" value="RNA_pol_Rpb4/RPC9_core"/>
</dbReference>
<keyword evidence="9" id="KW-0539">Nucleus</keyword>
<dbReference type="HOGENOM" id="CLU_092529_5_1_1"/>
<dbReference type="Gene3D" id="1.20.1250.40">
    <property type="match status" value="1"/>
</dbReference>
<dbReference type="EMBL" id="AMQM01003819">
    <property type="status" value="NOT_ANNOTATED_CDS"/>
    <property type="molecule type" value="Genomic_DNA"/>
</dbReference>
<evidence type="ECO:0000256" key="12">
    <source>
        <dbReference type="ARBA" id="ARBA00045808"/>
    </source>
</evidence>
<comment type="function">
    <text evidence="12">DNA-dependent RNA polymerase catalyzes the transcription of DNA into RNA using the four ribonucleoside triphosphates as substrates. Specific peripheric component of RNA polymerase III (Pol III) which synthesizes small non-coding RNAs including 5S rRNA, snRNAs, tRNAs and miRNAs from at least 500 distinct genomic loci. With POLR3H/RPC8 forms a mobile stalk that protrudes from Pol III core and functions primarily in transcription initiation. Pol III plays a key role in sensing and limiting infection by intracellular bacteria and DNA viruses. Acts as nuclear and cytosolic DNA sensor involved in innate immune response. Can sense non-self dsDNA that serves as template for transcription into dsRNA. The non-self RNA polymerase III transcripts, such as Epstein-Barr virus-encoded RNAs (EBERs) induce type I interferon and NF-kappa-B through the RIG-I pathway.</text>
</comment>
<dbReference type="SMART" id="SM00657">
    <property type="entry name" value="RPOL4c"/>
    <property type="match status" value="1"/>
</dbReference>
<evidence type="ECO:0000256" key="2">
    <source>
        <dbReference type="ARBA" id="ARBA00004413"/>
    </source>
</evidence>
<dbReference type="PANTHER" id="PTHR15561:SF0">
    <property type="entry name" value="DNA-DIRECTED RNA POLYMERASE III SUBUNIT RPC9"/>
    <property type="match status" value="1"/>
</dbReference>
<evidence type="ECO:0000256" key="4">
    <source>
        <dbReference type="ARBA" id="ARBA00016672"/>
    </source>
</evidence>
<reference evidence="17" key="1">
    <citation type="submission" date="2012-12" db="EMBL/GenBank/DDBJ databases">
        <authorList>
            <person name="Hellsten U."/>
            <person name="Grimwood J."/>
            <person name="Chapman J.A."/>
            <person name="Shapiro H."/>
            <person name="Aerts A."/>
            <person name="Otillar R.P."/>
            <person name="Terry A.Y."/>
            <person name="Boore J.L."/>
            <person name="Simakov O."/>
            <person name="Marletaz F."/>
            <person name="Cho S.-J."/>
            <person name="Edsinger-Gonzales E."/>
            <person name="Havlak P."/>
            <person name="Kuo D.-H."/>
            <person name="Larsson T."/>
            <person name="Lv J."/>
            <person name="Arendt D."/>
            <person name="Savage R."/>
            <person name="Osoegawa K."/>
            <person name="de Jong P."/>
            <person name="Lindberg D.R."/>
            <person name="Seaver E.C."/>
            <person name="Weisblat D.A."/>
            <person name="Putnam N.H."/>
            <person name="Grigoriev I.V."/>
            <person name="Rokhsar D.S."/>
        </authorList>
    </citation>
    <scope>NUCLEOTIDE SEQUENCE</scope>
</reference>
<keyword evidence="6" id="KW-0240">DNA-directed RNA polymerase</keyword>
<dbReference type="InterPro" id="IPR005574">
    <property type="entry name" value="Rpb4/RPC9"/>
</dbReference>
<evidence type="ECO:0000256" key="10">
    <source>
        <dbReference type="ARBA" id="ARBA00043924"/>
    </source>
</evidence>
<keyword evidence="7" id="KW-0472">Membrane</keyword>
<evidence type="ECO:0000256" key="7">
    <source>
        <dbReference type="ARBA" id="ARBA00023136"/>
    </source>
</evidence>
<dbReference type="EnsemblMetazoa" id="HelroT171157">
    <property type="protein sequence ID" value="HelroP171157"/>
    <property type="gene ID" value="HelroG171157"/>
</dbReference>
<dbReference type="Proteomes" id="UP000015101">
    <property type="component" value="Unassembled WGS sequence"/>
</dbReference>
<comment type="function">
    <text evidence="10">Accessory protein for the calcitonin gene-related peptide (CGRP) receptor. It modulates CGRP responsiveness in a variety of tissues.</text>
</comment>
<proteinExistence type="inferred from homology"/>
<dbReference type="GO" id="GO:0000166">
    <property type="term" value="F:nucleotide binding"/>
    <property type="evidence" value="ECO:0007669"/>
    <property type="project" value="InterPro"/>
</dbReference>
<dbReference type="InterPro" id="IPR038846">
    <property type="entry name" value="RPC9"/>
</dbReference>
<comment type="similarity">
    <text evidence="3">Belongs to the eukaryotic RPC9 RNA polymerase subunit family.</text>
</comment>
<dbReference type="RefSeq" id="XP_009016152.1">
    <property type="nucleotide sequence ID" value="XM_009017904.1"/>
</dbReference>
<dbReference type="FunFam" id="1.20.1250.40:FF:000002">
    <property type="entry name" value="DNA-directed RNA polymerase III subunit RPC9"/>
    <property type="match status" value="1"/>
</dbReference>
<evidence type="ECO:0000256" key="3">
    <source>
        <dbReference type="ARBA" id="ARBA00006898"/>
    </source>
</evidence>
<sequence>MNVINSQSALLCNFEVFQLMKDIQNGKNGFQKPGGEAKNLSIIAKETVSYLENTACKDQTAESIAELKKNLNQFKLTNAEKLQIVNLLPQSAVEVQLIVEECEERMSIEDIENLITVVNRFVAPNS</sequence>
<dbReference type="AlphaFoldDB" id="T1F3V9"/>
<dbReference type="PANTHER" id="PTHR15561">
    <property type="entry name" value="CALCITONIN GENE-RELATED PEPTIDE-RECEPTOR COMPONENT PROTEIN"/>
    <property type="match status" value="1"/>
</dbReference>
<evidence type="ECO:0000256" key="11">
    <source>
        <dbReference type="ARBA" id="ARBA00044007"/>
    </source>
</evidence>
<gene>
    <name evidence="16" type="primary">20203508</name>
    <name evidence="15" type="ORF">HELRODRAFT_171157</name>
</gene>
<dbReference type="KEGG" id="hro:HELRODRAFT_171157"/>
<dbReference type="InterPro" id="IPR010997">
    <property type="entry name" value="HRDC-like_sf"/>
</dbReference>
<evidence type="ECO:0000256" key="8">
    <source>
        <dbReference type="ARBA" id="ARBA00023163"/>
    </source>
</evidence>
<evidence type="ECO:0000256" key="5">
    <source>
        <dbReference type="ARBA" id="ARBA00022475"/>
    </source>
</evidence>
<dbReference type="InParanoid" id="T1F3V9"/>
<dbReference type="CTD" id="20203508"/>
<keyword evidence="17" id="KW-1185">Reference proteome</keyword>
<comment type="subunit">
    <text evidence="11">Component of the RNA polymerase III complex consisting of 17 subunits: a ten-subunit horseshoe-shaped catalytic core composed of POLR3A/RPC1, POLR3B/RPC2, POLR1C/RPAC1, POLR1D/RPAC2, POLR3K/RPC10, POLR2E/RPABC1, POLR2F/RPABC2, POLR2H/RPABC3, POLR2K/RPABC4 and POLR2L/RPABC5; a mobile stalk composed of two subunits POLR3H/RPC8 and CRCP/RPC9, protruding from the core and functioning primarily in transcription initiation; and additional subunits homologous to general transcription factors of the RNA polymerase II machinery, POLR3C/RPC3-POLR3F/RPC6-POLR3G/RPC7 heterotrimer required for transcription initiation and POLR3D/RPC4-POLR3E/RPC5 heterodimer involved in both transcription initiation and termination.</text>
</comment>
<evidence type="ECO:0000313" key="17">
    <source>
        <dbReference type="Proteomes" id="UP000015101"/>
    </source>
</evidence>
<dbReference type="GeneID" id="20203508"/>
<dbReference type="eggNOG" id="KOG4168">
    <property type="taxonomic scope" value="Eukaryota"/>
</dbReference>
<evidence type="ECO:0000313" key="15">
    <source>
        <dbReference type="EMBL" id="ESO05519.1"/>
    </source>
</evidence>
<dbReference type="SUPFAM" id="SSF47819">
    <property type="entry name" value="HRDC-like"/>
    <property type="match status" value="1"/>
</dbReference>
<dbReference type="GO" id="GO:0006384">
    <property type="term" value="P:transcription initiation at RNA polymerase III promoter"/>
    <property type="evidence" value="ECO:0000318"/>
    <property type="project" value="GO_Central"/>
</dbReference>
<keyword evidence="5" id="KW-1003">Cell membrane</keyword>
<evidence type="ECO:0000256" key="6">
    <source>
        <dbReference type="ARBA" id="ARBA00022478"/>
    </source>
</evidence>
<evidence type="ECO:0000313" key="16">
    <source>
        <dbReference type="EnsemblMetazoa" id="HelroP171157"/>
    </source>
</evidence>
<evidence type="ECO:0000256" key="13">
    <source>
        <dbReference type="ARBA" id="ARBA00073026"/>
    </source>
</evidence>
<feature type="domain" description="RNA polymerase Rpb4/RPC9 core" evidence="14">
    <location>
        <begin position="1"/>
        <end position="122"/>
    </location>
</feature>
<evidence type="ECO:0000256" key="9">
    <source>
        <dbReference type="ARBA" id="ARBA00023242"/>
    </source>
</evidence>
<reference evidence="16" key="3">
    <citation type="submission" date="2015-06" db="UniProtKB">
        <authorList>
            <consortium name="EnsemblMetazoa"/>
        </authorList>
    </citation>
    <scope>IDENTIFICATION</scope>
</reference>
<protein>
    <recommendedName>
        <fullName evidence="4">DNA-directed RNA polymerase III subunit RPC9</fullName>
    </recommendedName>
    <alternativeName>
        <fullName evidence="13">DNA-directed RNA polymerase III subunit rpc9</fullName>
    </alternativeName>
</protein>
<dbReference type="EMBL" id="KB096325">
    <property type="protein sequence ID" value="ESO05519.1"/>
    <property type="molecule type" value="Genomic_DNA"/>
</dbReference>
<dbReference type="OMA" id="STHAWAC"/>